<dbReference type="Proteomes" id="UP001515480">
    <property type="component" value="Unassembled WGS sequence"/>
</dbReference>
<name>A0AB34IE16_PRYPA</name>
<dbReference type="SUPFAM" id="SSF51126">
    <property type="entry name" value="Pectin lyase-like"/>
    <property type="match status" value="1"/>
</dbReference>
<gene>
    <name evidence="3" type="ORF">AB1Y20_016395</name>
</gene>
<dbReference type="InterPro" id="IPR011050">
    <property type="entry name" value="Pectin_lyase_fold/virulence"/>
</dbReference>
<feature type="region of interest" description="Disordered" evidence="1">
    <location>
        <begin position="227"/>
        <end position="250"/>
    </location>
</feature>
<evidence type="ECO:0000313" key="4">
    <source>
        <dbReference type="Proteomes" id="UP001515480"/>
    </source>
</evidence>
<reference evidence="3 4" key="1">
    <citation type="journal article" date="2024" name="Science">
        <title>Giant polyketide synthase enzymes in the biosynthesis of giant marine polyether toxins.</title>
        <authorList>
            <person name="Fallon T.R."/>
            <person name="Shende V.V."/>
            <person name="Wierzbicki I.H."/>
            <person name="Pendleton A.L."/>
            <person name="Watervoot N.F."/>
            <person name="Auber R.P."/>
            <person name="Gonzalez D.J."/>
            <person name="Wisecaver J.H."/>
            <person name="Moore B.S."/>
        </authorList>
    </citation>
    <scope>NUCLEOTIDE SEQUENCE [LARGE SCALE GENOMIC DNA]</scope>
    <source>
        <strain evidence="3 4">12B1</strain>
    </source>
</reference>
<dbReference type="AlphaFoldDB" id="A0AB34IE16"/>
<accession>A0AB34IE16</accession>
<dbReference type="EMBL" id="JBGBPQ010000029">
    <property type="protein sequence ID" value="KAL1496440.1"/>
    <property type="molecule type" value="Genomic_DNA"/>
</dbReference>
<protein>
    <recommendedName>
        <fullName evidence="5">Right handed beta helix domain-containing protein</fullName>
    </recommendedName>
</protein>
<evidence type="ECO:0008006" key="5">
    <source>
        <dbReference type="Google" id="ProtNLM"/>
    </source>
</evidence>
<feature type="chain" id="PRO_5044220094" description="Right handed beta helix domain-containing protein" evidence="2">
    <location>
        <begin position="28"/>
        <end position="421"/>
    </location>
</feature>
<keyword evidence="2" id="KW-0732">Signal</keyword>
<comment type="caution">
    <text evidence="3">The sequence shown here is derived from an EMBL/GenBank/DDBJ whole genome shotgun (WGS) entry which is preliminary data.</text>
</comment>
<evidence type="ECO:0000313" key="3">
    <source>
        <dbReference type="EMBL" id="KAL1496440.1"/>
    </source>
</evidence>
<sequence>MTSQPGLLSLLSFRLLCVLALCRGSGASLVRIRSASSRWRVSCTDGTTHEGSGRFAGRLLARDDSICTLSFDFRAKDGLDVAPAAISLPHEGGEPLAAPMQGGVESALEPSHPRRRAALNSSAVNQTDSSRGCSDFPLPFVENPSPVTLLGGNCSTTIALSSHLFPAFASGIPSVCRASYEVWVQQTGPFQFSTSPPPLAYGVTDPSAPMAELCAATCAAAGVQSSHCAVPSPPPTPPPIPPPAGGTGNGSQPIVATTIEQLHQALSTGYSRGHVDIRVPAGIVLHLEGRELLVDGINATIRSDGGEAVLDAQGRSRMFEVLAGGSLHLESLRLLNGWADSSGGALMVQGAAATLVRCSLLNSSSAAAGGAAIVLDGELLLLDCLVRRSSSTYGGAFCVNGASSLLLQHSVISMSSAFLAS</sequence>
<evidence type="ECO:0000256" key="2">
    <source>
        <dbReference type="SAM" id="SignalP"/>
    </source>
</evidence>
<feature type="signal peptide" evidence="2">
    <location>
        <begin position="1"/>
        <end position="27"/>
    </location>
</feature>
<evidence type="ECO:0000256" key="1">
    <source>
        <dbReference type="SAM" id="MobiDB-lite"/>
    </source>
</evidence>
<keyword evidence="4" id="KW-1185">Reference proteome</keyword>
<feature type="compositionally biased region" description="Pro residues" evidence="1">
    <location>
        <begin position="231"/>
        <end position="244"/>
    </location>
</feature>
<proteinExistence type="predicted"/>
<organism evidence="3 4">
    <name type="scientific">Prymnesium parvum</name>
    <name type="common">Toxic golden alga</name>
    <dbReference type="NCBI Taxonomy" id="97485"/>
    <lineage>
        <taxon>Eukaryota</taxon>
        <taxon>Haptista</taxon>
        <taxon>Haptophyta</taxon>
        <taxon>Prymnesiophyceae</taxon>
        <taxon>Prymnesiales</taxon>
        <taxon>Prymnesiaceae</taxon>
        <taxon>Prymnesium</taxon>
    </lineage>
</organism>